<organism evidence="4 5">
    <name type="scientific">Salmonella enterica subsp. enterica serovar Adelaide str. A4-669</name>
    <dbReference type="NCBI Taxonomy" id="913063"/>
    <lineage>
        <taxon>Bacteria</taxon>
        <taxon>Pseudomonadati</taxon>
        <taxon>Pseudomonadota</taxon>
        <taxon>Gammaproteobacteria</taxon>
        <taxon>Enterobacterales</taxon>
        <taxon>Enterobacteriaceae</taxon>
        <taxon>Salmonella</taxon>
    </lineage>
</organism>
<evidence type="ECO:0000313" key="4">
    <source>
        <dbReference type="EMBL" id="EHC30198.1"/>
    </source>
</evidence>
<evidence type="ECO:0000256" key="2">
    <source>
        <dbReference type="ARBA" id="ARBA00022840"/>
    </source>
</evidence>
<comment type="caution">
    <text evidence="4">The sequence shown here is derived from an EMBL/GenBank/DDBJ whole genome shotgun (WGS) entry which is preliminary data.</text>
</comment>
<dbReference type="AlphaFoldDB" id="A0A6C8GGK3"/>
<dbReference type="InterPro" id="IPR036390">
    <property type="entry name" value="WH_DNA-bd_sf"/>
</dbReference>
<dbReference type="InterPro" id="IPR002078">
    <property type="entry name" value="Sigma_54_int"/>
</dbReference>
<evidence type="ECO:0000259" key="3">
    <source>
        <dbReference type="Pfam" id="PF00158"/>
    </source>
</evidence>
<reference evidence="4 5" key="1">
    <citation type="journal article" date="2011" name="BMC Genomics">
        <title>Genome sequencing reveals diversification of virulence factor content and possible host adaptation in distinct subpopulations of Salmonella enterica.</title>
        <authorList>
            <person name="den Bakker H.C."/>
            <person name="Moreno Switt A.I."/>
            <person name="Govoni G."/>
            <person name="Cummings C.A."/>
            <person name="Ranieri M.L."/>
            <person name="Degoricija L."/>
            <person name="Hoelzer K."/>
            <person name="Rodriguez-Rivera L.D."/>
            <person name="Brown S."/>
            <person name="Bolchacova E."/>
            <person name="Furtado M.R."/>
            <person name="Wiedmann M."/>
        </authorList>
    </citation>
    <scope>NUCLEOTIDE SEQUENCE [LARGE SCALE GENOMIC DNA]</scope>
    <source>
        <strain evidence="4 5">A4-669</strain>
    </source>
</reference>
<dbReference type="SUPFAM" id="SSF46785">
    <property type="entry name" value="Winged helix' DNA-binding domain"/>
    <property type="match status" value="1"/>
</dbReference>
<sequence>MRRIEIVLGELERLTRGLCLADLAQETAFTAEAIGFNLGLARNSVSKDLNQLWNDGLAIKSRGRPVYFLHRQALETLLGRQLEESEREVRSVADVLPHEEHYAPDDPFTSLIGYDRSLRDAVEKGRAAVLYPHGLHVLLTGPSGVGKTFFAELMHRFACEQ</sequence>
<dbReference type="InterPro" id="IPR027417">
    <property type="entry name" value="P-loop_NTPase"/>
</dbReference>
<dbReference type="PANTHER" id="PTHR32071:SF38">
    <property type="entry name" value="PSP OPERON TRANSCRIPTIONAL ACTIVATOR"/>
    <property type="match status" value="1"/>
</dbReference>
<keyword evidence="1" id="KW-0547">Nucleotide-binding</keyword>
<proteinExistence type="predicted"/>
<dbReference type="EMBL" id="AFCI01001759">
    <property type="protein sequence ID" value="EHC30198.1"/>
    <property type="molecule type" value="Genomic_DNA"/>
</dbReference>
<dbReference type="Pfam" id="PF00158">
    <property type="entry name" value="Sigma54_activat"/>
    <property type="match status" value="1"/>
</dbReference>
<gene>
    <name evidence="4" type="ORF">LTSEADE_5279</name>
</gene>
<name>A0A6C8GGK3_SALET</name>
<dbReference type="GO" id="GO:0005524">
    <property type="term" value="F:ATP binding"/>
    <property type="evidence" value="ECO:0007669"/>
    <property type="project" value="UniProtKB-KW"/>
</dbReference>
<feature type="domain" description="Sigma-54 factor interaction" evidence="3">
    <location>
        <begin position="112"/>
        <end position="157"/>
    </location>
</feature>
<dbReference type="Gene3D" id="3.40.50.300">
    <property type="entry name" value="P-loop containing nucleotide triphosphate hydrolases"/>
    <property type="match status" value="1"/>
</dbReference>
<dbReference type="SUPFAM" id="SSF52540">
    <property type="entry name" value="P-loop containing nucleoside triphosphate hydrolases"/>
    <property type="match status" value="1"/>
</dbReference>
<dbReference type="PANTHER" id="PTHR32071">
    <property type="entry name" value="TRANSCRIPTIONAL REGULATORY PROTEIN"/>
    <property type="match status" value="1"/>
</dbReference>
<dbReference type="Proteomes" id="UP000004906">
    <property type="component" value="Unassembled WGS sequence"/>
</dbReference>
<dbReference type="GO" id="GO:0006355">
    <property type="term" value="P:regulation of DNA-templated transcription"/>
    <property type="evidence" value="ECO:0007669"/>
    <property type="project" value="InterPro"/>
</dbReference>
<evidence type="ECO:0000256" key="1">
    <source>
        <dbReference type="ARBA" id="ARBA00022741"/>
    </source>
</evidence>
<accession>A0A6C8GGK3</accession>
<keyword evidence="2" id="KW-0067">ATP-binding</keyword>
<evidence type="ECO:0000313" key="5">
    <source>
        <dbReference type="Proteomes" id="UP000004906"/>
    </source>
</evidence>
<protein>
    <submittedName>
        <fullName evidence="4">Transcriptional regulatory protein ZraR</fullName>
    </submittedName>
</protein>